<accession>A0A9D3AK22</accession>
<feature type="transmembrane region" description="Helical" evidence="1">
    <location>
        <begin position="146"/>
        <end position="170"/>
    </location>
</feature>
<dbReference type="EMBL" id="DYXE01000078">
    <property type="protein sequence ID" value="HJH50416.1"/>
    <property type="molecule type" value="Genomic_DNA"/>
</dbReference>
<protein>
    <submittedName>
        <fullName evidence="2">ABC transporter permease</fullName>
    </submittedName>
</protein>
<feature type="transmembrane region" description="Helical" evidence="1">
    <location>
        <begin position="12"/>
        <end position="29"/>
    </location>
</feature>
<dbReference type="RefSeq" id="WP_277272334.1">
    <property type="nucleotide sequence ID" value="NZ_DYXE01000078.1"/>
</dbReference>
<proteinExistence type="predicted"/>
<dbReference type="Proteomes" id="UP000813420">
    <property type="component" value="Unassembled WGS sequence"/>
</dbReference>
<keyword evidence="1" id="KW-0472">Membrane</keyword>
<sequence>MEHTYTELLWLLLIYSFIGWIIEAAVGTIKNKKFTNRGFSTGPFCLVYGVAAVLMEITLSELIGSPFFLFLGCGIQATFVEWFTGKTLERMNRHKWWDYSDKKWNFDGYICPQYSLLWAVLGIVSIRFATPLFLDVYYQIPEPVSIIIVWVFAVYLLLDMAVSFAAVFHLRNFSLEASQLDIPFADWSRRTSRPIIGYAERRIANVYPSIQEKADEILSEGKFAEGCGFYKLFWLFLIGSLLGDITETIFCRFTAGEWMNRSSLIWGPFSIVWGFAIVLATILLYKDKDKPDRHIFLVGTFLGGAYEYICSVLAEIVFGQVFWDYNDIPFNLGGRVNLLYCFFWGIAALIWIKGLYPPFSRWIEKIPKVTGYILTWILVLFMSINMLVSAAALIRYSERNGGPPAASGWEHVIDTHFDDQMMQDQFPNAKKK</sequence>
<reference evidence="2" key="2">
    <citation type="submission" date="2021-09" db="EMBL/GenBank/DDBJ databases">
        <authorList>
            <person name="Gilroy R."/>
        </authorList>
    </citation>
    <scope>NUCLEOTIDE SEQUENCE</scope>
    <source>
        <strain evidence="2">USAMLcec4-12693</strain>
    </source>
</reference>
<feature type="transmembrane region" description="Helical" evidence="1">
    <location>
        <begin position="265"/>
        <end position="285"/>
    </location>
</feature>
<organism evidence="2 3">
    <name type="scientific">Merdimonas faecis</name>
    <dbReference type="NCBI Taxonomy" id="1653435"/>
    <lineage>
        <taxon>Bacteria</taxon>
        <taxon>Bacillati</taxon>
        <taxon>Bacillota</taxon>
        <taxon>Clostridia</taxon>
        <taxon>Lachnospirales</taxon>
        <taxon>Lachnospiraceae</taxon>
        <taxon>Merdimonas</taxon>
    </lineage>
</organism>
<evidence type="ECO:0000313" key="2">
    <source>
        <dbReference type="EMBL" id="HJH50416.1"/>
    </source>
</evidence>
<evidence type="ECO:0000313" key="3">
    <source>
        <dbReference type="Proteomes" id="UP000813420"/>
    </source>
</evidence>
<feature type="transmembrane region" description="Helical" evidence="1">
    <location>
        <begin position="41"/>
        <end position="59"/>
    </location>
</feature>
<dbReference type="AlphaFoldDB" id="A0A9D3AK22"/>
<reference evidence="2" key="1">
    <citation type="journal article" date="2021" name="PeerJ">
        <title>Extensive microbial diversity within the chicken gut microbiome revealed by metagenomics and culture.</title>
        <authorList>
            <person name="Gilroy R."/>
            <person name="Ravi A."/>
            <person name="Getino M."/>
            <person name="Pursley I."/>
            <person name="Horton D.L."/>
            <person name="Alikhan N.F."/>
            <person name="Baker D."/>
            <person name="Gharbi K."/>
            <person name="Hall N."/>
            <person name="Watson M."/>
            <person name="Adriaenssens E.M."/>
            <person name="Foster-Nyarko E."/>
            <person name="Jarju S."/>
            <person name="Secka A."/>
            <person name="Antonio M."/>
            <person name="Oren A."/>
            <person name="Chaudhuri R.R."/>
            <person name="La Ragione R."/>
            <person name="Hildebrand F."/>
            <person name="Pallen M.J."/>
        </authorList>
    </citation>
    <scope>NUCLEOTIDE SEQUENCE</scope>
    <source>
        <strain evidence="2">USAMLcec4-12693</strain>
    </source>
</reference>
<gene>
    <name evidence="2" type="ORF">K8V39_09150</name>
</gene>
<keyword evidence="1" id="KW-0812">Transmembrane</keyword>
<name>A0A9D3AK22_9FIRM</name>
<dbReference type="Pfam" id="PF06541">
    <property type="entry name" value="ABC_trans_CmpB"/>
    <property type="match status" value="2"/>
</dbReference>
<feature type="transmembrane region" description="Helical" evidence="1">
    <location>
        <begin position="106"/>
        <end position="126"/>
    </location>
</feature>
<feature type="transmembrane region" description="Helical" evidence="1">
    <location>
        <begin position="297"/>
        <end position="323"/>
    </location>
</feature>
<evidence type="ECO:0000256" key="1">
    <source>
        <dbReference type="SAM" id="Phobius"/>
    </source>
</evidence>
<dbReference type="InterPro" id="IPR010540">
    <property type="entry name" value="CmpB_TMEM229"/>
</dbReference>
<keyword evidence="1" id="KW-1133">Transmembrane helix</keyword>
<feature type="transmembrane region" description="Helical" evidence="1">
    <location>
        <begin position="65"/>
        <end position="85"/>
    </location>
</feature>
<feature type="transmembrane region" description="Helical" evidence="1">
    <location>
        <begin position="373"/>
        <end position="394"/>
    </location>
</feature>
<feature type="transmembrane region" description="Helical" evidence="1">
    <location>
        <begin position="335"/>
        <end position="352"/>
    </location>
</feature>
<comment type="caution">
    <text evidence="2">The sequence shown here is derived from an EMBL/GenBank/DDBJ whole genome shotgun (WGS) entry which is preliminary data.</text>
</comment>